<dbReference type="KEGG" id="lar:lam_104"/>
<evidence type="ECO:0000256" key="5">
    <source>
        <dbReference type="ARBA" id="ARBA00022660"/>
    </source>
</evidence>
<comment type="subcellular location">
    <subcellularLocation>
        <location evidence="1">Cell membrane</location>
        <topology evidence="1">Multi-pass membrane protein</topology>
    </subcellularLocation>
</comment>
<organism evidence="18 19">
    <name type="scientific">Candidatus Liberibacter americanus str. Sao Paulo</name>
    <dbReference type="NCBI Taxonomy" id="1261131"/>
    <lineage>
        <taxon>Bacteria</taxon>
        <taxon>Pseudomonadati</taxon>
        <taxon>Pseudomonadota</taxon>
        <taxon>Alphaproteobacteria</taxon>
        <taxon>Hyphomicrobiales</taxon>
        <taxon>Rhizobiaceae</taxon>
        <taxon>Liberibacter</taxon>
    </lineage>
</organism>
<dbReference type="SUPFAM" id="SSF49503">
    <property type="entry name" value="Cupredoxins"/>
    <property type="match status" value="1"/>
</dbReference>
<keyword evidence="12" id="KW-0564">Palmitate</keyword>
<feature type="domain" description="Cytochrome oxidase subunit II copper A binding" evidence="16">
    <location>
        <begin position="128"/>
        <end position="240"/>
    </location>
</feature>
<dbReference type="Gene3D" id="2.60.40.420">
    <property type="entry name" value="Cupredoxins - blue copper proteins"/>
    <property type="match status" value="1"/>
</dbReference>
<evidence type="ECO:0000259" key="16">
    <source>
        <dbReference type="PROSITE" id="PS50857"/>
    </source>
</evidence>
<dbReference type="GO" id="GO:0005886">
    <property type="term" value="C:plasma membrane"/>
    <property type="evidence" value="ECO:0007669"/>
    <property type="project" value="UniProtKB-SubCell"/>
</dbReference>
<keyword evidence="7" id="KW-0732">Signal</keyword>
<name>U6B347_9HYPH</name>
<evidence type="ECO:0000256" key="6">
    <source>
        <dbReference type="ARBA" id="ARBA00022692"/>
    </source>
</evidence>
<dbReference type="GO" id="GO:0004129">
    <property type="term" value="F:cytochrome-c oxidase activity"/>
    <property type="evidence" value="ECO:0007669"/>
    <property type="project" value="UniProtKB-UniRule"/>
</dbReference>
<evidence type="ECO:0000313" key="19">
    <source>
        <dbReference type="Proteomes" id="UP000017862"/>
    </source>
</evidence>
<dbReference type="InterPro" id="IPR010514">
    <property type="entry name" value="COX_ARM"/>
</dbReference>
<dbReference type="Pfam" id="PF00116">
    <property type="entry name" value="COX2"/>
    <property type="match status" value="1"/>
</dbReference>
<evidence type="ECO:0000256" key="12">
    <source>
        <dbReference type="ARBA" id="ARBA00023139"/>
    </source>
</evidence>
<feature type="transmembrane region" description="Helical" evidence="15">
    <location>
        <begin position="7"/>
        <end position="26"/>
    </location>
</feature>
<evidence type="ECO:0000256" key="13">
    <source>
        <dbReference type="ARBA" id="ARBA00023288"/>
    </source>
</evidence>
<evidence type="ECO:0000313" key="18">
    <source>
        <dbReference type="EMBL" id="AHA27484.1"/>
    </source>
</evidence>
<dbReference type="Pfam" id="PF06481">
    <property type="entry name" value="COX_ARM"/>
    <property type="match status" value="1"/>
</dbReference>
<feature type="domain" description="Cytochrome oxidase subunit II transmembrane region profile" evidence="17">
    <location>
        <begin position="16"/>
        <end position="113"/>
    </location>
</feature>
<dbReference type="NCBIfam" id="TIGR01433">
    <property type="entry name" value="CyoA"/>
    <property type="match status" value="1"/>
</dbReference>
<dbReference type="PROSITE" id="PS50999">
    <property type="entry name" value="COX2_TM"/>
    <property type="match status" value="1"/>
</dbReference>
<evidence type="ECO:0000256" key="2">
    <source>
        <dbReference type="ARBA" id="ARBA00007866"/>
    </source>
</evidence>
<evidence type="ECO:0000256" key="9">
    <source>
        <dbReference type="ARBA" id="ARBA00022989"/>
    </source>
</evidence>
<keyword evidence="11 14" id="KW-0472">Membrane</keyword>
<dbReference type="GO" id="GO:0016682">
    <property type="term" value="F:oxidoreductase activity, acting on diphenols and related substances as donors, oxygen as acceptor"/>
    <property type="evidence" value="ECO:0007669"/>
    <property type="project" value="InterPro"/>
</dbReference>
<dbReference type="PROSITE" id="PS50857">
    <property type="entry name" value="COX2_CUA"/>
    <property type="match status" value="1"/>
</dbReference>
<dbReference type="GO" id="GO:0009486">
    <property type="term" value="F:cytochrome bo3 ubiquinol oxidase activity"/>
    <property type="evidence" value="ECO:0007669"/>
    <property type="project" value="InterPro"/>
</dbReference>
<dbReference type="Proteomes" id="UP000017862">
    <property type="component" value="Chromosome"/>
</dbReference>
<dbReference type="eggNOG" id="COG1622">
    <property type="taxonomic scope" value="Bacteria"/>
</dbReference>
<dbReference type="PROSITE" id="PS51257">
    <property type="entry name" value="PROKAR_LIPOPROTEIN"/>
    <property type="match status" value="1"/>
</dbReference>
<keyword evidence="19" id="KW-1185">Reference proteome</keyword>
<evidence type="ECO:0000256" key="8">
    <source>
        <dbReference type="ARBA" id="ARBA00022982"/>
    </source>
</evidence>
<dbReference type="AlphaFoldDB" id="U6B347"/>
<feature type="transmembrane region" description="Helical" evidence="15">
    <location>
        <begin position="82"/>
        <end position="103"/>
    </location>
</feature>
<keyword evidence="6 15" id="KW-0812">Transmembrane</keyword>
<dbReference type="Gene3D" id="1.10.287.90">
    <property type="match status" value="1"/>
</dbReference>
<keyword evidence="8 14" id="KW-0249">Electron transport</keyword>
<dbReference type="SUPFAM" id="SSF81464">
    <property type="entry name" value="Cytochrome c oxidase subunit II-like, transmembrane region"/>
    <property type="match status" value="1"/>
</dbReference>
<dbReference type="InterPro" id="IPR008972">
    <property type="entry name" value="Cupredoxin"/>
</dbReference>
<dbReference type="CDD" id="cd04212">
    <property type="entry name" value="CuRO_UO_II"/>
    <property type="match status" value="1"/>
</dbReference>
<keyword evidence="3 14" id="KW-0813">Transport</keyword>
<dbReference type="PIRSF" id="PIRSF000292">
    <property type="entry name" value="Ubi_od_II"/>
    <property type="match status" value="1"/>
</dbReference>
<evidence type="ECO:0000256" key="7">
    <source>
        <dbReference type="ARBA" id="ARBA00022729"/>
    </source>
</evidence>
<evidence type="ECO:0000259" key="17">
    <source>
        <dbReference type="PROSITE" id="PS50999"/>
    </source>
</evidence>
<evidence type="ECO:0000256" key="4">
    <source>
        <dbReference type="ARBA" id="ARBA00022475"/>
    </source>
</evidence>
<dbReference type="GO" id="GO:0042773">
    <property type="term" value="P:ATP synthesis coupled electron transport"/>
    <property type="evidence" value="ECO:0007669"/>
    <property type="project" value="TreeGrafter"/>
</dbReference>
<comment type="similarity">
    <text evidence="2 14">Belongs to the cytochrome c oxidase subunit 2 family.</text>
</comment>
<dbReference type="InterPro" id="IPR011759">
    <property type="entry name" value="Cyt_c_oxidase_su2_TM_dom"/>
</dbReference>
<dbReference type="PATRIC" id="fig|1261131.3.peg.97"/>
<accession>U6B347</accession>
<dbReference type="STRING" id="1261131.lam_104"/>
<dbReference type="InterPro" id="IPR045187">
    <property type="entry name" value="CcO_II"/>
</dbReference>
<gene>
    <name evidence="18" type="primary">cyoA</name>
    <name evidence="18" type="ORF">lam_104</name>
</gene>
<evidence type="ECO:0000256" key="1">
    <source>
        <dbReference type="ARBA" id="ARBA00004651"/>
    </source>
</evidence>
<keyword evidence="4 14" id="KW-1003">Cell membrane</keyword>
<dbReference type="InterPro" id="IPR034227">
    <property type="entry name" value="CuRO_UO_II"/>
</dbReference>
<dbReference type="InterPro" id="IPR006333">
    <property type="entry name" value="Cyt_o_ubiquinol_oxidase_su2"/>
</dbReference>
<feature type="transmembrane region" description="Helical" evidence="15">
    <location>
        <begin position="38"/>
        <end position="61"/>
    </location>
</feature>
<sequence length="318" mass="36193">MGKYLKNVIALFPTLIISSCDFIVMNPQGYVAVQQADLIRVSVFLMLLIVIPVFVAILFYARKYRVSNKKAIYDSEWCHSTKLEIVIWGFPLLIVICLAIIAWDSTHRLDPYVPLKKISETQAVPEGIKPLVIEVVALDWKWLFLFPEQKIAVVNELVVPVNRPLQFKITSTSVMNSFYIPCLAGQIYSMAGMETKLHAVINQEASCSGFSANYSGRGFSHMRFKFYGKSQSGFDDWITMIRSQGDNLDYKRYLLLEKPSENDPVIYFSSVKSGLYKSVLNLCFRHDKICMDQIMKIDALGGGGINGVSRYSIDYYRH</sequence>
<dbReference type="HOGENOM" id="CLU_036876_0_0_5"/>
<evidence type="ECO:0000256" key="3">
    <source>
        <dbReference type="ARBA" id="ARBA00022448"/>
    </source>
</evidence>
<keyword evidence="10 14" id="KW-0560">Oxidoreductase</keyword>
<evidence type="ECO:0000256" key="10">
    <source>
        <dbReference type="ARBA" id="ARBA00023002"/>
    </source>
</evidence>
<dbReference type="PANTHER" id="PTHR22888:SF18">
    <property type="entry name" value="CYTOCHROME BO(3) UBIQUINOL OXIDASE SUBUNIT 2"/>
    <property type="match status" value="1"/>
</dbReference>
<dbReference type="InterPro" id="IPR002429">
    <property type="entry name" value="CcO_II-like_C"/>
</dbReference>
<reference evidence="18 19" key="1">
    <citation type="journal article" date="2014" name="Mol. Plant Microbe Interact.">
        <title>The complete genome sequence of Candidatus Liberibacter americanus, associated with citrus Huanglongbing.</title>
        <authorList>
            <person name="Wulff N.A."/>
            <person name="Zhang S."/>
            <person name="Setubal J.C."/>
            <person name="Almeida N.F."/>
            <person name="Martins E.C."/>
            <person name="Harakava R."/>
            <person name="Kumar D."/>
            <person name="Rangel L.T."/>
            <person name="Foissac X."/>
            <person name="Bove J."/>
            <person name="Gabriel D.W."/>
        </authorList>
    </citation>
    <scope>NUCLEOTIDE SEQUENCE [LARGE SCALE GENOMIC DNA]</scope>
    <source>
        <strain evidence="18 19">Sao Paulo</strain>
    </source>
</reference>
<dbReference type="PANTHER" id="PTHR22888">
    <property type="entry name" value="CYTOCHROME C OXIDASE, SUBUNIT II"/>
    <property type="match status" value="1"/>
</dbReference>
<evidence type="ECO:0000256" key="15">
    <source>
        <dbReference type="SAM" id="Phobius"/>
    </source>
</evidence>
<evidence type="ECO:0000256" key="14">
    <source>
        <dbReference type="PIRNR" id="PIRNR000292"/>
    </source>
</evidence>
<keyword evidence="5 14" id="KW-0679">Respiratory chain</keyword>
<keyword evidence="9 15" id="KW-1133">Transmembrane helix</keyword>
<dbReference type="RefSeq" id="WP_007556815.1">
    <property type="nucleotide sequence ID" value="NC_022793.1"/>
</dbReference>
<protein>
    <recommendedName>
        <fullName evidence="14">Ubiquinol oxidase subunit 2</fullName>
    </recommendedName>
</protein>
<dbReference type="GO" id="GO:0005507">
    <property type="term" value="F:copper ion binding"/>
    <property type="evidence" value="ECO:0007669"/>
    <property type="project" value="InterPro"/>
</dbReference>
<dbReference type="InterPro" id="IPR036257">
    <property type="entry name" value="Cyt_c_oxidase_su2_TM_sf"/>
</dbReference>
<dbReference type="EMBL" id="CP006604">
    <property type="protein sequence ID" value="AHA27484.1"/>
    <property type="molecule type" value="Genomic_DNA"/>
</dbReference>
<proteinExistence type="inferred from homology"/>
<keyword evidence="13" id="KW-0449">Lipoprotein</keyword>
<evidence type="ECO:0000256" key="11">
    <source>
        <dbReference type="ARBA" id="ARBA00023136"/>
    </source>
</evidence>